<keyword evidence="3" id="KW-1003">Cell membrane</keyword>
<dbReference type="GO" id="GO:0005886">
    <property type="term" value="C:plasma membrane"/>
    <property type="evidence" value="ECO:0007669"/>
    <property type="project" value="UniProtKB-SubCell"/>
</dbReference>
<keyword evidence="5 7" id="KW-1133">Transmembrane helix</keyword>
<dbReference type="InterPro" id="IPR000917">
    <property type="entry name" value="Sulfatase_N"/>
</dbReference>
<evidence type="ECO:0000256" key="5">
    <source>
        <dbReference type="ARBA" id="ARBA00022989"/>
    </source>
</evidence>
<feature type="transmembrane region" description="Helical" evidence="7">
    <location>
        <begin position="12"/>
        <end position="30"/>
    </location>
</feature>
<dbReference type="InterPro" id="IPR017850">
    <property type="entry name" value="Alkaline_phosphatase_core_sf"/>
</dbReference>
<dbReference type="SUPFAM" id="SSF53649">
    <property type="entry name" value="Alkaline phosphatase-like"/>
    <property type="match status" value="1"/>
</dbReference>
<dbReference type="RefSeq" id="WP_128744436.1">
    <property type="nucleotide sequence ID" value="NZ_CP035281.1"/>
</dbReference>
<dbReference type="CDD" id="cd16015">
    <property type="entry name" value="LTA_synthase"/>
    <property type="match status" value="1"/>
</dbReference>
<evidence type="ECO:0000256" key="3">
    <source>
        <dbReference type="ARBA" id="ARBA00022475"/>
    </source>
</evidence>
<dbReference type="PANTHER" id="PTHR47371">
    <property type="entry name" value="LIPOTEICHOIC ACID SYNTHASE"/>
    <property type="match status" value="1"/>
</dbReference>
<dbReference type="InterPro" id="IPR050448">
    <property type="entry name" value="OpgB/LTA_synthase_biosynth"/>
</dbReference>
<evidence type="ECO:0000256" key="1">
    <source>
        <dbReference type="ARBA" id="ARBA00004651"/>
    </source>
</evidence>
<gene>
    <name evidence="9" type="ORF">EQM06_00270</name>
</gene>
<dbReference type="EMBL" id="CP035281">
    <property type="protein sequence ID" value="QAT41782.1"/>
    <property type="molecule type" value="Genomic_DNA"/>
</dbReference>
<dbReference type="OrthoDB" id="243547at2"/>
<evidence type="ECO:0000313" key="9">
    <source>
        <dbReference type="EMBL" id="QAT41782.1"/>
    </source>
</evidence>
<dbReference type="Gene3D" id="3.40.720.10">
    <property type="entry name" value="Alkaline Phosphatase, subunit A"/>
    <property type="match status" value="1"/>
</dbReference>
<reference evidence="9 10" key="1">
    <citation type="submission" date="2019-01" db="EMBL/GenBank/DDBJ databases">
        <title>Draft genomes of a novel of Aminipila strains.</title>
        <authorList>
            <person name="Ma S."/>
        </authorList>
    </citation>
    <scope>NUCLEOTIDE SEQUENCE [LARGE SCALE GENOMIC DNA]</scope>
    <source>
        <strain evidence="10">JN-39</strain>
    </source>
</reference>
<keyword evidence="6 7" id="KW-0472">Membrane</keyword>
<sequence>MEKCKQFFMKYLHNAVAISIVLAFALNLIIESFARQSLMNGFQFFLDSPLVFLYNVFIIFATLSLALVIKRRVFSYVIISVVWLGLGITNGVILANRMTPFTTKDFEVLEDGLSIVTNYLSTVEIILACVGVVIAIILIALLFKFAPKKKTQINYKKNVVLLLAIVLSLVGATDLAIKNKVVDTFFGNLAYAYRDYGMPYCFINTWLNTGIRQPAGYSEEAIRSIFDKGELGSNDYATFSEKDDGKEHPNVIFLQMESFIDPTLLKDITYSKDPIPNFRALEKNYSTGYLTVPVVGAGTANTEFEMLTGMSVKFFGPGEYPYKSILTEATCESIPYDLKSIGYGTHAVHNHRAVFYGRNKVFANLGFDTFTSVEYMNHVVRTPKNWEKDFVLTDQVMDALQSTKQEDFIYTCSVQGHGKYPTEQVIKDPEIVVTKAPTTELKWQYEYYANQIHEMDQFIGELTERLKKYDEKVVLVIYGDHLPALEMTEDEMKTGSLFKTQYVIWSNFPMQKVDKDMYSYQVGADVLDRLGLHMGVMNKYHQDHMDSQTYKADMRKLEYDMLYGKKYIFNGENPYKKVDMKMGVKPIKITNIVRIGDKLYIKGENFTEYSKISLDGKILKTIFLGSSILGLQEDVDLNAVNRMKVSQVEKNKEILSTTE</sequence>
<keyword evidence="4 7" id="KW-0812">Transmembrane</keyword>
<proteinExistence type="predicted"/>
<dbReference type="PANTHER" id="PTHR47371:SF3">
    <property type="entry name" value="PHOSPHOGLYCEROL TRANSFERASE I"/>
    <property type="match status" value="1"/>
</dbReference>
<comment type="subcellular location">
    <subcellularLocation>
        <location evidence="1">Cell membrane</location>
        <topology evidence="1">Multi-pass membrane protein</topology>
    </subcellularLocation>
</comment>
<feature type="transmembrane region" description="Helical" evidence="7">
    <location>
        <begin position="50"/>
        <end position="69"/>
    </location>
</feature>
<protein>
    <submittedName>
        <fullName evidence="9">LTA synthase family protein</fullName>
    </submittedName>
</protein>
<dbReference type="AlphaFoldDB" id="A0A410PS49"/>
<organism evidence="9 10">
    <name type="scientific">Aminipila luticellarii</name>
    <dbReference type="NCBI Taxonomy" id="2507160"/>
    <lineage>
        <taxon>Bacteria</taxon>
        <taxon>Bacillati</taxon>
        <taxon>Bacillota</taxon>
        <taxon>Clostridia</taxon>
        <taxon>Peptostreptococcales</taxon>
        <taxon>Anaerovoracaceae</taxon>
        <taxon>Aminipila</taxon>
    </lineage>
</organism>
<dbReference type="Proteomes" id="UP000287601">
    <property type="component" value="Chromosome"/>
</dbReference>
<keyword evidence="10" id="KW-1185">Reference proteome</keyword>
<feature type="transmembrane region" description="Helical" evidence="7">
    <location>
        <begin position="158"/>
        <end position="177"/>
    </location>
</feature>
<dbReference type="Pfam" id="PF00884">
    <property type="entry name" value="Sulfatase"/>
    <property type="match status" value="1"/>
</dbReference>
<feature type="domain" description="Sulfatase N-terminal" evidence="8">
    <location>
        <begin position="249"/>
        <end position="518"/>
    </location>
</feature>
<feature type="transmembrane region" description="Helical" evidence="7">
    <location>
        <begin position="76"/>
        <end position="95"/>
    </location>
</feature>
<evidence type="ECO:0000256" key="2">
    <source>
        <dbReference type="ARBA" id="ARBA00004936"/>
    </source>
</evidence>
<evidence type="ECO:0000256" key="4">
    <source>
        <dbReference type="ARBA" id="ARBA00022692"/>
    </source>
</evidence>
<accession>A0A410PS49</accession>
<feature type="transmembrane region" description="Helical" evidence="7">
    <location>
        <begin position="125"/>
        <end position="146"/>
    </location>
</feature>
<evidence type="ECO:0000313" key="10">
    <source>
        <dbReference type="Proteomes" id="UP000287601"/>
    </source>
</evidence>
<comment type="pathway">
    <text evidence="2">Cell wall biogenesis; lipoteichoic acid biosynthesis.</text>
</comment>
<name>A0A410PS49_9FIRM</name>
<dbReference type="KEGG" id="amij:EQM06_00270"/>
<evidence type="ECO:0000256" key="6">
    <source>
        <dbReference type="ARBA" id="ARBA00023136"/>
    </source>
</evidence>
<evidence type="ECO:0000259" key="8">
    <source>
        <dbReference type="Pfam" id="PF00884"/>
    </source>
</evidence>
<evidence type="ECO:0000256" key="7">
    <source>
        <dbReference type="SAM" id="Phobius"/>
    </source>
</evidence>